<evidence type="ECO:0000256" key="4">
    <source>
        <dbReference type="ARBA" id="ARBA00023136"/>
    </source>
</evidence>
<dbReference type="EMBL" id="FMUQ01000007">
    <property type="protein sequence ID" value="SCX99271.1"/>
    <property type="molecule type" value="Genomic_DNA"/>
</dbReference>
<protein>
    <recommendedName>
        <fullName evidence="5">UPF0756 membrane protein SAMN02910354_01101</fullName>
    </recommendedName>
</protein>
<name>A0A1G5CAC5_9PAST</name>
<keyword evidence="1 5" id="KW-1003">Cell membrane</keyword>
<sequence length="149" mass="15614">MSLQVNSVAIMLVVLILLGVLSNNNSITISALILLLMHQTFLGKYIPFLEKNGLKIGIIILTVGVLAPLVSGKVQLPAFKEFLNWQMFLSIIIGIAVAWFAGRGVNLMSSEPVVVTGLLIGTVLGVAFLGGIPVGPLIAAGILAVILGK</sequence>
<comment type="caution">
    <text evidence="6">The sequence shown here is derived from an EMBL/GenBank/DDBJ whole genome shotgun (WGS) entry which is preliminary data.</text>
</comment>
<dbReference type="HAMAP" id="MF_01874">
    <property type="entry name" value="UPF0756"/>
    <property type="match status" value="1"/>
</dbReference>
<evidence type="ECO:0000256" key="2">
    <source>
        <dbReference type="ARBA" id="ARBA00022692"/>
    </source>
</evidence>
<reference evidence="6 7" key="1">
    <citation type="submission" date="2016-10" db="EMBL/GenBank/DDBJ databases">
        <authorList>
            <person name="Varghese N."/>
            <person name="Submissions S."/>
        </authorList>
    </citation>
    <scope>NUCLEOTIDE SEQUENCE [LARGE SCALE GENOMIC DNA]</scope>
    <source>
        <strain evidence="6 7">DSM 22022</strain>
    </source>
</reference>
<gene>
    <name evidence="6" type="ORF">SAMN02910354_01101</name>
</gene>
<keyword evidence="4 5" id="KW-0472">Membrane</keyword>
<proteinExistence type="inferred from homology"/>
<dbReference type="PANTHER" id="PTHR38452">
    <property type="entry name" value="UPF0756 MEMBRANE PROTEIN YEAL"/>
    <property type="match status" value="1"/>
</dbReference>
<comment type="subcellular location">
    <subcellularLocation>
        <location evidence="5">Cell membrane</location>
        <topology evidence="5">Multi-pass membrane protein</topology>
    </subcellularLocation>
</comment>
<feature type="transmembrane region" description="Helical" evidence="5">
    <location>
        <begin position="12"/>
        <end position="37"/>
    </location>
</feature>
<keyword evidence="7" id="KW-1185">Reference proteome</keyword>
<dbReference type="Proteomes" id="UP000199588">
    <property type="component" value="Unassembled WGS sequence"/>
</dbReference>
<evidence type="ECO:0000313" key="6">
    <source>
        <dbReference type="EMBL" id="SCX99271.1"/>
    </source>
</evidence>
<keyword evidence="3 5" id="KW-1133">Transmembrane helix</keyword>
<dbReference type="PANTHER" id="PTHR38452:SF1">
    <property type="entry name" value="UPF0756 MEMBRANE PROTEIN YEAL"/>
    <property type="match status" value="1"/>
</dbReference>
<keyword evidence="2 5" id="KW-0812">Transmembrane</keyword>
<feature type="transmembrane region" description="Helical" evidence="5">
    <location>
        <begin position="114"/>
        <end position="147"/>
    </location>
</feature>
<evidence type="ECO:0000256" key="1">
    <source>
        <dbReference type="ARBA" id="ARBA00022475"/>
    </source>
</evidence>
<feature type="transmembrane region" description="Helical" evidence="5">
    <location>
        <begin position="52"/>
        <end position="70"/>
    </location>
</feature>
<evidence type="ECO:0000256" key="5">
    <source>
        <dbReference type="HAMAP-Rule" id="MF_01874"/>
    </source>
</evidence>
<dbReference type="InterPro" id="IPR007382">
    <property type="entry name" value="UPF0756_TM"/>
</dbReference>
<feature type="transmembrane region" description="Helical" evidence="5">
    <location>
        <begin position="82"/>
        <end position="102"/>
    </location>
</feature>
<organism evidence="6 7">
    <name type="scientific">Basfia succiniciproducens</name>
    <dbReference type="NCBI Taxonomy" id="653940"/>
    <lineage>
        <taxon>Bacteria</taxon>
        <taxon>Pseudomonadati</taxon>
        <taxon>Pseudomonadota</taxon>
        <taxon>Gammaproteobacteria</taxon>
        <taxon>Pasteurellales</taxon>
        <taxon>Pasteurellaceae</taxon>
        <taxon>Basfia</taxon>
    </lineage>
</organism>
<dbReference type="Pfam" id="PF04284">
    <property type="entry name" value="DUF441"/>
    <property type="match status" value="1"/>
</dbReference>
<accession>A0A1G5CAC5</accession>
<comment type="similarity">
    <text evidence="5">Belongs to the UPF0756 family.</text>
</comment>
<dbReference type="RefSeq" id="WP_090654990.1">
    <property type="nucleotide sequence ID" value="NZ_CP015031.1"/>
</dbReference>
<evidence type="ECO:0000313" key="7">
    <source>
        <dbReference type="Proteomes" id="UP000199588"/>
    </source>
</evidence>
<evidence type="ECO:0000256" key="3">
    <source>
        <dbReference type="ARBA" id="ARBA00022989"/>
    </source>
</evidence>